<evidence type="ECO:0000256" key="5">
    <source>
        <dbReference type="ARBA" id="ARBA00023146"/>
    </source>
</evidence>
<comment type="catalytic activity">
    <reaction evidence="6 7">
        <text>tRNA(Tyr) + L-tyrosine + ATP = L-tyrosyl-tRNA(Tyr) + AMP + diphosphate + H(+)</text>
        <dbReference type="Rhea" id="RHEA:10220"/>
        <dbReference type="Rhea" id="RHEA-COMP:9706"/>
        <dbReference type="Rhea" id="RHEA-COMP:9707"/>
        <dbReference type="ChEBI" id="CHEBI:15378"/>
        <dbReference type="ChEBI" id="CHEBI:30616"/>
        <dbReference type="ChEBI" id="CHEBI:33019"/>
        <dbReference type="ChEBI" id="CHEBI:58315"/>
        <dbReference type="ChEBI" id="CHEBI:78442"/>
        <dbReference type="ChEBI" id="CHEBI:78536"/>
        <dbReference type="ChEBI" id="CHEBI:456215"/>
        <dbReference type="EC" id="6.1.1.1"/>
    </reaction>
</comment>
<comment type="subcellular location">
    <subcellularLocation>
        <location evidence="7">Cytoplasm</location>
    </subcellularLocation>
</comment>
<keyword evidence="8" id="KW-0694">RNA-binding</keyword>
<feature type="domain" description="RNA-binding S4" evidence="9">
    <location>
        <begin position="346"/>
        <end position="383"/>
    </location>
</feature>
<evidence type="ECO:0000256" key="2">
    <source>
        <dbReference type="ARBA" id="ARBA00022741"/>
    </source>
</evidence>
<evidence type="ECO:0000256" key="7">
    <source>
        <dbReference type="HAMAP-Rule" id="MF_02006"/>
    </source>
</evidence>
<evidence type="ECO:0000256" key="8">
    <source>
        <dbReference type="PROSITE-ProRule" id="PRU00182"/>
    </source>
</evidence>
<dbReference type="PRINTS" id="PR01040">
    <property type="entry name" value="TRNASYNTHTYR"/>
</dbReference>
<keyword evidence="7" id="KW-0963">Cytoplasm</keyword>
<dbReference type="SUPFAM" id="SSF52374">
    <property type="entry name" value="Nucleotidylyl transferase"/>
    <property type="match status" value="1"/>
</dbReference>
<evidence type="ECO:0000256" key="3">
    <source>
        <dbReference type="ARBA" id="ARBA00022840"/>
    </source>
</evidence>
<dbReference type="SUPFAM" id="SSF55174">
    <property type="entry name" value="Alpha-L RNA-binding motif"/>
    <property type="match status" value="1"/>
</dbReference>
<keyword evidence="4 7" id="KW-0648">Protein biosynthesis</keyword>
<dbReference type="Gene3D" id="3.10.290.10">
    <property type="entry name" value="RNA-binding S4 domain"/>
    <property type="match status" value="1"/>
</dbReference>
<feature type="binding site" evidence="7">
    <location>
        <position position="35"/>
    </location>
    <ligand>
        <name>L-tyrosine</name>
        <dbReference type="ChEBI" id="CHEBI:58315"/>
    </ligand>
</feature>
<evidence type="ECO:0000256" key="6">
    <source>
        <dbReference type="ARBA" id="ARBA00048248"/>
    </source>
</evidence>
<feature type="short sequence motif" description="'HIGH' region" evidence="7">
    <location>
        <begin position="40"/>
        <end position="49"/>
    </location>
</feature>
<evidence type="ECO:0000313" key="11">
    <source>
        <dbReference type="Proteomes" id="UP001201985"/>
    </source>
</evidence>
<proteinExistence type="inferred from homology"/>
<gene>
    <name evidence="7 10" type="primary">tyrS</name>
    <name evidence="10" type="ORF">MON41_06090</name>
</gene>
<dbReference type="EMBL" id="JALBUU010000004">
    <property type="protein sequence ID" value="MCI0753335.1"/>
    <property type="molecule type" value="Genomic_DNA"/>
</dbReference>
<protein>
    <recommendedName>
        <fullName evidence="7">Tyrosine--tRNA ligase</fullName>
        <ecNumber evidence="7">6.1.1.1</ecNumber>
    </recommendedName>
    <alternativeName>
        <fullName evidence="7">Tyrosyl-tRNA synthetase</fullName>
        <shortName evidence="7">TyrRS</shortName>
    </alternativeName>
</protein>
<keyword evidence="5 7" id="KW-0030">Aminoacyl-tRNA synthetase</keyword>
<comment type="similarity">
    <text evidence="7">Belongs to the class-I aminoacyl-tRNA synthetase family. TyrS type 1 subfamily.</text>
</comment>
<dbReference type="InterPro" id="IPR024107">
    <property type="entry name" value="Tyr-tRNA-ligase_bac_1"/>
</dbReference>
<feature type="binding site" evidence="7">
    <location>
        <position position="235"/>
    </location>
    <ligand>
        <name>ATP</name>
        <dbReference type="ChEBI" id="CHEBI:30616"/>
    </ligand>
</feature>
<dbReference type="InterPro" id="IPR002305">
    <property type="entry name" value="aa-tRNA-synth_Ic"/>
</dbReference>
<dbReference type="Gene3D" id="1.10.240.10">
    <property type="entry name" value="Tyrosyl-Transfer RNA Synthetase"/>
    <property type="match status" value="1"/>
</dbReference>
<dbReference type="GO" id="GO:0004831">
    <property type="term" value="F:tyrosine-tRNA ligase activity"/>
    <property type="evidence" value="ECO:0007669"/>
    <property type="project" value="UniProtKB-EC"/>
</dbReference>
<dbReference type="Pfam" id="PF01479">
    <property type="entry name" value="S4"/>
    <property type="match status" value="1"/>
</dbReference>
<accession>A0ABS9W222</accession>
<keyword evidence="1 7" id="KW-0436">Ligase</keyword>
<dbReference type="CDD" id="cd00165">
    <property type="entry name" value="S4"/>
    <property type="match status" value="1"/>
</dbReference>
<comment type="caution">
    <text evidence="10">The sequence shown here is derived from an EMBL/GenBank/DDBJ whole genome shotgun (WGS) entry which is preliminary data.</text>
</comment>
<organism evidence="10 11">
    <name type="scientific">Teichococcus vastitatis</name>
    <dbReference type="NCBI Taxonomy" id="2307076"/>
    <lineage>
        <taxon>Bacteria</taxon>
        <taxon>Pseudomonadati</taxon>
        <taxon>Pseudomonadota</taxon>
        <taxon>Alphaproteobacteria</taxon>
        <taxon>Acetobacterales</taxon>
        <taxon>Roseomonadaceae</taxon>
        <taxon>Roseomonas</taxon>
    </lineage>
</organism>
<dbReference type="Gene3D" id="3.40.50.620">
    <property type="entry name" value="HUPs"/>
    <property type="match status" value="1"/>
</dbReference>
<dbReference type="Pfam" id="PF00579">
    <property type="entry name" value="tRNA-synt_1b"/>
    <property type="match status" value="1"/>
</dbReference>
<dbReference type="PANTHER" id="PTHR11766:SF0">
    <property type="entry name" value="TYROSINE--TRNA LIGASE, MITOCHONDRIAL"/>
    <property type="match status" value="1"/>
</dbReference>
<comment type="function">
    <text evidence="7">Catalyzes the attachment of tyrosine to tRNA(Tyr) in a two-step reaction: tyrosine is first activated by ATP to form Tyr-AMP and then transferred to the acceptor end of tRNA(Tyr).</text>
</comment>
<dbReference type="RefSeq" id="WP_241792647.1">
    <property type="nucleotide sequence ID" value="NZ_JALBUU010000004.1"/>
</dbReference>
<dbReference type="InterPro" id="IPR002942">
    <property type="entry name" value="S4_RNA-bd"/>
</dbReference>
<dbReference type="InterPro" id="IPR024088">
    <property type="entry name" value="Tyr-tRNA-ligase_bac-type"/>
</dbReference>
<keyword evidence="3 7" id="KW-0067">ATP-binding</keyword>
<dbReference type="InterPro" id="IPR036986">
    <property type="entry name" value="S4_RNA-bd_sf"/>
</dbReference>
<dbReference type="InterPro" id="IPR002307">
    <property type="entry name" value="Tyr-tRNA-ligase"/>
</dbReference>
<evidence type="ECO:0000313" key="10">
    <source>
        <dbReference type="EMBL" id="MCI0753335.1"/>
    </source>
</evidence>
<dbReference type="HAMAP" id="MF_02006">
    <property type="entry name" value="Tyr_tRNA_synth_type1"/>
    <property type="match status" value="1"/>
</dbReference>
<dbReference type="PROSITE" id="PS50889">
    <property type="entry name" value="S4"/>
    <property type="match status" value="1"/>
</dbReference>
<keyword evidence="11" id="KW-1185">Reference proteome</keyword>
<dbReference type="EC" id="6.1.1.1" evidence="7"/>
<name>A0ABS9W222_9PROT</name>
<sequence length="408" mass="45095">MDEFLHVARERGYIHQVTDEAAMAARMKQGVLPGYIGFDCTADSLHVGHLVSIMLLRLLQRTGHKPVVLMGGGTSRVGDPSFRDEARPLLTDEQIEVNKTGIRRAFNSFLQFGDGTGDAVMLDNAAWLDELRYIPFLRDVGRHFSVNRMLSMDSVKMRLEREQSFSFLEFNYMLLQSYDFLELSRRQGVGLQMGGSDQWGNIIMGADLVRRMEGREVFGLTTPLLTTASGAKMGKTASGAVWLNPERLAPYDYWQFWRNTDDADVGRFLALFTELPMNEIRRLAALSGSEVNEAKKQLATEATALLHGRAAAEAAAETARQAFEEGETAATLPAIEARFPAALLDLAVQAGFAASKGEARRLMRQGGLRLNDEPVSEEARMLTNDDLADGAAKLSAGRKRHVLVRPVG</sequence>
<feature type="binding site" evidence="7">
    <location>
        <position position="176"/>
    </location>
    <ligand>
        <name>L-tyrosine</name>
        <dbReference type="ChEBI" id="CHEBI:58315"/>
    </ligand>
</feature>
<evidence type="ECO:0000256" key="4">
    <source>
        <dbReference type="ARBA" id="ARBA00022917"/>
    </source>
</evidence>
<reference evidence="10 11" key="1">
    <citation type="submission" date="2022-03" db="EMBL/GenBank/DDBJ databases">
        <title>Complete genome analysis of Roseomonas KG 17.1 : a prolific producer of plant growth promoters.</title>
        <authorList>
            <person name="Saadouli I."/>
            <person name="Najjari A."/>
            <person name="Mosbah A."/>
            <person name="Ouzari H.I."/>
        </authorList>
    </citation>
    <scope>NUCLEOTIDE SEQUENCE [LARGE SCALE GENOMIC DNA]</scope>
    <source>
        <strain evidence="10 11">KG17-1</strain>
    </source>
</reference>
<evidence type="ECO:0000256" key="1">
    <source>
        <dbReference type="ARBA" id="ARBA00022598"/>
    </source>
</evidence>
<dbReference type="NCBIfam" id="TIGR00234">
    <property type="entry name" value="tyrS"/>
    <property type="match status" value="1"/>
</dbReference>
<dbReference type="Proteomes" id="UP001201985">
    <property type="component" value="Unassembled WGS sequence"/>
</dbReference>
<evidence type="ECO:0000259" key="9">
    <source>
        <dbReference type="Pfam" id="PF01479"/>
    </source>
</evidence>
<dbReference type="InterPro" id="IPR014729">
    <property type="entry name" value="Rossmann-like_a/b/a_fold"/>
</dbReference>
<feature type="short sequence motif" description="'KMSKS' region" evidence="7">
    <location>
        <begin position="232"/>
        <end position="236"/>
    </location>
</feature>
<feature type="binding site" evidence="7">
    <location>
        <position position="172"/>
    </location>
    <ligand>
        <name>L-tyrosine</name>
        <dbReference type="ChEBI" id="CHEBI:58315"/>
    </ligand>
</feature>
<dbReference type="PANTHER" id="PTHR11766">
    <property type="entry name" value="TYROSYL-TRNA SYNTHETASE"/>
    <property type="match status" value="1"/>
</dbReference>
<keyword evidence="2 7" id="KW-0547">Nucleotide-binding</keyword>
<dbReference type="CDD" id="cd00805">
    <property type="entry name" value="TyrRS_core"/>
    <property type="match status" value="1"/>
</dbReference>
<comment type="subunit">
    <text evidence="7">Homodimer.</text>
</comment>